<dbReference type="PRINTS" id="PR00039">
    <property type="entry name" value="HTHLYSR"/>
</dbReference>
<dbReference type="SUPFAM" id="SSF46785">
    <property type="entry name" value="Winged helix' DNA-binding domain"/>
    <property type="match status" value="1"/>
</dbReference>
<feature type="domain" description="HTH lysR-type" evidence="6">
    <location>
        <begin position="1"/>
        <end position="58"/>
    </location>
</feature>
<sequence>MDIRQLRYFVAIAEQGSFSRAAALLHVAQPALSLHVRNMEADLGTKLLFRSPKGVVPTEAGAILLRNARTIIGQLAVAEEEIRGQQADPSGEVRLGLPGTIGEVLSVPLIRAAHIRYPNIRLRIAEAMSGFVLDWMREARIDLAVVYREVNESGIDSVRLLDEELVFFAPPAAPEGVVLPPPGGAVALGDLADIPMILPGAAHGLRELLTRYAISAGVSLSTVIEVDSYHSIKELVRSGFGCSILPGNAVHREISEGRLQGWQIRDPEILRSVWLAHATGRPMSNSVAAIQSLACEVLQNLARSGSWAGARPLPLPETEP</sequence>
<dbReference type="SUPFAM" id="SSF53850">
    <property type="entry name" value="Periplasmic binding protein-like II"/>
    <property type="match status" value="1"/>
</dbReference>
<keyword evidence="4" id="KW-0010">Activator</keyword>
<organism evidence="7 8">
    <name type="scientific">Falsigemmobacter faecalis</name>
    <dbReference type="NCBI Taxonomy" id="2488730"/>
    <lineage>
        <taxon>Bacteria</taxon>
        <taxon>Pseudomonadati</taxon>
        <taxon>Pseudomonadota</taxon>
        <taxon>Alphaproteobacteria</taxon>
        <taxon>Rhodobacterales</taxon>
        <taxon>Paracoccaceae</taxon>
        <taxon>Falsigemmobacter</taxon>
    </lineage>
</organism>
<evidence type="ECO:0000259" key="6">
    <source>
        <dbReference type="PROSITE" id="PS50931"/>
    </source>
</evidence>
<keyword evidence="2" id="KW-0805">Transcription regulation</keyword>
<evidence type="ECO:0000256" key="2">
    <source>
        <dbReference type="ARBA" id="ARBA00023015"/>
    </source>
</evidence>
<proteinExistence type="inferred from homology"/>
<dbReference type="Gene3D" id="1.10.10.10">
    <property type="entry name" value="Winged helix-like DNA-binding domain superfamily/Winged helix DNA-binding domain"/>
    <property type="match status" value="1"/>
</dbReference>
<dbReference type="GO" id="GO:0003700">
    <property type="term" value="F:DNA-binding transcription factor activity"/>
    <property type="evidence" value="ECO:0007669"/>
    <property type="project" value="InterPro"/>
</dbReference>
<dbReference type="Pfam" id="PF00126">
    <property type="entry name" value="HTH_1"/>
    <property type="match status" value="1"/>
</dbReference>
<dbReference type="PANTHER" id="PTHR30293:SF0">
    <property type="entry name" value="NITROGEN ASSIMILATION REGULATORY PROTEIN NAC"/>
    <property type="match status" value="1"/>
</dbReference>
<evidence type="ECO:0000256" key="5">
    <source>
        <dbReference type="ARBA" id="ARBA00023163"/>
    </source>
</evidence>
<name>A0A3P3DJ88_9RHOB</name>
<dbReference type="Proteomes" id="UP000282125">
    <property type="component" value="Unassembled WGS sequence"/>
</dbReference>
<dbReference type="InterPro" id="IPR036390">
    <property type="entry name" value="WH_DNA-bd_sf"/>
</dbReference>
<keyword evidence="3" id="KW-0238">DNA-binding</keyword>
<dbReference type="GO" id="GO:0003677">
    <property type="term" value="F:DNA binding"/>
    <property type="evidence" value="ECO:0007669"/>
    <property type="project" value="UniProtKB-KW"/>
</dbReference>
<evidence type="ECO:0000256" key="4">
    <source>
        <dbReference type="ARBA" id="ARBA00023159"/>
    </source>
</evidence>
<dbReference type="FunFam" id="1.10.10.10:FF:000001">
    <property type="entry name" value="LysR family transcriptional regulator"/>
    <property type="match status" value="1"/>
</dbReference>
<dbReference type="InterPro" id="IPR036388">
    <property type="entry name" value="WH-like_DNA-bd_sf"/>
</dbReference>
<dbReference type="OrthoDB" id="8479357at2"/>
<protein>
    <submittedName>
        <fullName evidence="7">LysR family transcriptional regulator</fullName>
    </submittedName>
</protein>
<reference evidence="7 8" key="1">
    <citation type="submission" date="2018-11" db="EMBL/GenBank/DDBJ databases">
        <title>Gemmobacter sp. nov., YIM 102744-1 draft genome.</title>
        <authorList>
            <person name="Li G."/>
            <person name="Jiang Y."/>
        </authorList>
    </citation>
    <scope>NUCLEOTIDE SEQUENCE [LARGE SCALE GENOMIC DNA]</scope>
    <source>
        <strain evidence="7 8">YIM 102744-1</strain>
    </source>
</reference>
<evidence type="ECO:0000313" key="7">
    <source>
        <dbReference type="EMBL" id="RRH74319.1"/>
    </source>
</evidence>
<dbReference type="CDD" id="cd08433">
    <property type="entry name" value="PBP2_Nac"/>
    <property type="match status" value="1"/>
</dbReference>
<accession>A0A3P3DJ88</accession>
<comment type="caution">
    <text evidence="7">The sequence shown here is derived from an EMBL/GenBank/DDBJ whole genome shotgun (WGS) entry which is preliminary data.</text>
</comment>
<dbReference type="InterPro" id="IPR000847">
    <property type="entry name" value="LysR_HTH_N"/>
</dbReference>
<comment type="similarity">
    <text evidence="1">Belongs to the LysR transcriptional regulatory family.</text>
</comment>
<evidence type="ECO:0000256" key="1">
    <source>
        <dbReference type="ARBA" id="ARBA00009437"/>
    </source>
</evidence>
<gene>
    <name evidence="7" type="ORF">EG244_11255</name>
</gene>
<dbReference type="AlphaFoldDB" id="A0A3P3DJ88"/>
<evidence type="ECO:0000313" key="8">
    <source>
        <dbReference type="Proteomes" id="UP000282125"/>
    </source>
</evidence>
<keyword evidence="8" id="KW-1185">Reference proteome</keyword>
<dbReference type="Gene3D" id="3.40.190.290">
    <property type="match status" value="1"/>
</dbReference>
<evidence type="ECO:0000256" key="3">
    <source>
        <dbReference type="ARBA" id="ARBA00023125"/>
    </source>
</evidence>
<dbReference type="PROSITE" id="PS50931">
    <property type="entry name" value="HTH_LYSR"/>
    <property type="match status" value="1"/>
</dbReference>
<dbReference type="InterPro" id="IPR005119">
    <property type="entry name" value="LysR_subst-bd"/>
</dbReference>
<dbReference type="Pfam" id="PF03466">
    <property type="entry name" value="LysR_substrate"/>
    <property type="match status" value="1"/>
</dbReference>
<dbReference type="GO" id="GO:2000142">
    <property type="term" value="P:regulation of DNA-templated transcription initiation"/>
    <property type="evidence" value="ECO:0007669"/>
    <property type="project" value="TreeGrafter"/>
</dbReference>
<dbReference type="RefSeq" id="WP_124965090.1">
    <property type="nucleotide sequence ID" value="NZ_RRAZ01000014.1"/>
</dbReference>
<dbReference type="EMBL" id="RRAZ01000014">
    <property type="protein sequence ID" value="RRH74319.1"/>
    <property type="molecule type" value="Genomic_DNA"/>
</dbReference>
<dbReference type="PANTHER" id="PTHR30293">
    <property type="entry name" value="TRANSCRIPTIONAL REGULATORY PROTEIN NAC-RELATED"/>
    <property type="match status" value="1"/>
</dbReference>
<keyword evidence="5" id="KW-0804">Transcription</keyword>